<sequence length="144" mass="15021">MRVDIRSGGDGVACWNGDAVRAFAGKASEREERLAAANPDLVVTQGQVKCYGCEVMEHGYGTRCTAVMTLTLYSVEGEIAPREADAKGSLLDIPGLVSKIETPAELDTAPAAATAPTPGRSEPASGRPEPAPSVRGGLRRLIGR</sequence>
<dbReference type="Proteomes" id="UP000198504">
    <property type="component" value="Unassembled WGS sequence"/>
</dbReference>
<dbReference type="STRING" id="1036181.SAMN05421756_101357"/>
<organism evidence="2 3">
    <name type="scientific">Microlunatus flavus</name>
    <dbReference type="NCBI Taxonomy" id="1036181"/>
    <lineage>
        <taxon>Bacteria</taxon>
        <taxon>Bacillati</taxon>
        <taxon>Actinomycetota</taxon>
        <taxon>Actinomycetes</taxon>
        <taxon>Propionibacteriales</taxon>
        <taxon>Propionibacteriaceae</taxon>
        <taxon>Microlunatus</taxon>
    </lineage>
</organism>
<feature type="region of interest" description="Disordered" evidence="1">
    <location>
        <begin position="102"/>
        <end position="144"/>
    </location>
</feature>
<reference evidence="3" key="1">
    <citation type="submission" date="2016-10" db="EMBL/GenBank/DDBJ databases">
        <authorList>
            <person name="Varghese N."/>
            <person name="Submissions S."/>
        </authorList>
    </citation>
    <scope>NUCLEOTIDE SEQUENCE [LARGE SCALE GENOMIC DNA]</scope>
    <source>
        <strain evidence="3">CGMCC 4.6856</strain>
    </source>
</reference>
<dbReference type="EMBL" id="FOFA01000001">
    <property type="protein sequence ID" value="SEP67738.1"/>
    <property type="molecule type" value="Genomic_DNA"/>
</dbReference>
<dbReference type="RefSeq" id="WP_139209702.1">
    <property type="nucleotide sequence ID" value="NZ_FOFA01000001.1"/>
</dbReference>
<dbReference type="AlphaFoldDB" id="A0A1H8ZVG3"/>
<dbReference type="OrthoDB" id="9837871at2"/>
<evidence type="ECO:0000313" key="2">
    <source>
        <dbReference type="EMBL" id="SEP67738.1"/>
    </source>
</evidence>
<keyword evidence="3" id="KW-1185">Reference proteome</keyword>
<name>A0A1H8ZVG3_9ACTN</name>
<evidence type="ECO:0000256" key="1">
    <source>
        <dbReference type="SAM" id="MobiDB-lite"/>
    </source>
</evidence>
<gene>
    <name evidence="2" type="ORF">SAMN05421756_101357</name>
</gene>
<feature type="compositionally biased region" description="Low complexity" evidence="1">
    <location>
        <begin position="103"/>
        <end position="118"/>
    </location>
</feature>
<protein>
    <submittedName>
        <fullName evidence="2">Uncharacterized protein</fullName>
    </submittedName>
</protein>
<evidence type="ECO:0000313" key="3">
    <source>
        <dbReference type="Proteomes" id="UP000198504"/>
    </source>
</evidence>
<accession>A0A1H8ZVG3</accession>
<proteinExistence type="predicted"/>